<dbReference type="Proteomes" id="UP000238220">
    <property type="component" value="Unassembled WGS sequence"/>
</dbReference>
<sequence length="241" mass="24557">MALGLAALLAACSGDSGEASAPRSLHFTGCEEQTALLVVSPSSLPPLPEGFAYGKPLPGLPLAGIHISGSRCADLDGQGPTQDLLAFALVEPPESLKSEDVTAYGILLGGYTQHASTAAAFAAWGMGEKVQPGTVDWQLSATPVARLGSVSAAGAGSSVTTRINGLGPPIQPGGGLTRAYHFAGDKLVASIDAFYTPQTGMLGLGTAQQQGDGPLPLGFSVATGSHAWDYDLELRNPQRYP</sequence>
<dbReference type="EMBL" id="PSNW01000013">
    <property type="protein sequence ID" value="PPE72330.1"/>
    <property type="molecule type" value="Genomic_DNA"/>
</dbReference>
<keyword evidence="2" id="KW-1185">Reference proteome</keyword>
<dbReference type="OrthoDB" id="9825473at2"/>
<protein>
    <submittedName>
        <fullName evidence="1">Uncharacterized protein</fullName>
    </submittedName>
</protein>
<dbReference type="RefSeq" id="WP_104231879.1">
    <property type="nucleotide sequence ID" value="NZ_PSNW01000013.1"/>
</dbReference>
<organism evidence="1 2">
    <name type="scientific">Solimonas fluminis</name>
    <dbReference type="NCBI Taxonomy" id="2086571"/>
    <lineage>
        <taxon>Bacteria</taxon>
        <taxon>Pseudomonadati</taxon>
        <taxon>Pseudomonadota</taxon>
        <taxon>Gammaproteobacteria</taxon>
        <taxon>Nevskiales</taxon>
        <taxon>Nevskiaceae</taxon>
        <taxon>Solimonas</taxon>
    </lineage>
</organism>
<accession>A0A2S5TBG8</accession>
<evidence type="ECO:0000313" key="2">
    <source>
        <dbReference type="Proteomes" id="UP000238220"/>
    </source>
</evidence>
<name>A0A2S5TBG8_9GAMM</name>
<proteinExistence type="predicted"/>
<evidence type="ECO:0000313" key="1">
    <source>
        <dbReference type="EMBL" id="PPE72330.1"/>
    </source>
</evidence>
<gene>
    <name evidence="1" type="ORF">C3942_18620</name>
</gene>
<dbReference type="AlphaFoldDB" id="A0A2S5TBG8"/>
<comment type="caution">
    <text evidence="1">The sequence shown here is derived from an EMBL/GenBank/DDBJ whole genome shotgun (WGS) entry which is preliminary data.</text>
</comment>
<reference evidence="1 2" key="1">
    <citation type="submission" date="2018-02" db="EMBL/GenBank/DDBJ databases">
        <title>Genome sequencing of Solimonas sp. HR-BB.</title>
        <authorList>
            <person name="Lee Y."/>
            <person name="Jeon C.O."/>
        </authorList>
    </citation>
    <scope>NUCLEOTIDE SEQUENCE [LARGE SCALE GENOMIC DNA]</scope>
    <source>
        <strain evidence="1 2">HR-BB</strain>
    </source>
</reference>